<keyword evidence="3" id="KW-1185">Reference proteome</keyword>
<name>A0ABR1TM56_9PEZI</name>
<keyword evidence="1" id="KW-1133">Transmembrane helix</keyword>
<protein>
    <recommendedName>
        <fullName evidence="4">Aldehyde dehydrogenase domain-containing protein</fullName>
    </recommendedName>
</protein>
<dbReference type="EMBL" id="JAQQWM010000009">
    <property type="protein sequence ID" value="KAK8047746.1"/>
    <property type="molecule type" value="Genomic_DNA"/>
</dbReference>
<dbReference type="PANTHER" id="PTHR43111:SF1">
    <property type="entry name" value="ALDEHYDE DEHYDROGENASE B-RELATED"/>
    <property type="match status" value="1"/>
</dbReference>
<dbReference type="SUPFAM" id="SSF53720">
    <property type="entry name" value="ALDH-like"/>
    <property type="match status" value="1"/>
</dbReference>
<dbReference type="InterPro" id="IPR016161">
    <property type="entry name" value="Ald_DH/histidinol_DH"/>
</dbReference>
<dbReference type="Gene3D" id="3.40.605.10">
    <property type="entry name" value="Aldehyde Dehydrogenase, Chain A, domain 1"/>
    <property type="match status" value="1"/>
</dbReference>
<organism evidence="2 3">
    <name type="scientific">Apiospora saccharicola</name>
    <dbReference type="NCBI Taxonomy" id="335842"/>
    <lineage>
        <taxon>Eukaryota</taxon>
        <taxon>Fungi</taxon>
        <taxon>Dikarya</taxon>
        <taxon>Ascomycota</taxon>
        <taxon>Pezizomycotina</taxon>
        <taxon>Sordariomycetes</taxon>
        <taxon>Xylariomycetidae</taxon>
        <taxon>Amphisphaeriales</taxon>
        <taxon>Apiosporaceae</taxon>
        <taxon>Apiospora</taxon>
    </lineage>
</organism>
<evidence type="ECO:0000256" key="1">
    <source>
        <dbReference type="SAM" id="Phobius"/>
    </source>
</evidence>
<dbReference type="Proteomes" id="UP001446871">
    <property type="component" value="Unassembled WGS sequence"/>
</dbReference>
<dbReference type="PANTHER" id="PTHR43111">
    <property type="entry name" value="ALDEHYDE DEHYDROGENASE B-RELATED"/>
    <property type="match status" value="1"/>
</dbReference>
<evidence type="ECO:0000313" key="3">
    <source>
        <dbReference type="Proteomes" id="UP001446871"/>
    </source>
</evidence>
<evidence type="ECO:0000313" key="2">
    <source>
        <dbReference type="EMBL" id="KAK8047746.1"/>
    </source>
</evidence>
<feature type="transmembrane region" description="Helical" evidence="1">
    <location>
        <begin position="453"/>
        <end position="475"/>
    </location>
</feature>
<dbReference type="InterPro" id="IPR016162">
    <property type="entry name" value="Ald_DH_N"/>
</dbReference>
<proteinExistence type="predicted"/>
<keyword evidence="1" id="KW-0472">Membrane</keyword>
<reference evidence="2 3" key="1">
    <citation type="submission" date="2023-01" db="EMBL/GenBank/DDBJ databases">
        <title>Analysis of 21 Apiospora genomes using comparative genomics revels a genus with tremendous synthesis potential of carbohydrate active enzymes and secondary metabolites.</title>
        <authorList>
            <person name="Sorensen T."/>
        </authorList>
    </citation>
    <scope>NUCLEOTIDE SEQUENCE [LARGE SCALE GENOMIC DNA]</scope>
    <source>
        <strain evidence="2 3">CBS 83171</strain>
    </source>
</reference>
<gene>
    <name evidence="2" type="ORF">PG996_015810</name>
</gene>
<dbReference type="InterPro" id="IPR016163">
    <property type="entry name" value="Ald_DH_C"/>
</dbReference>
<comment type="caution">
    <text evidence="2">The sequence shown here is derived from an EMBL/GenBank/DDBJ whole genome shotgun (WGS) entry which is preliminary data.</text>
</comment>
<evidence type="ECO:0008006" key="4">
    <source>
        <dbReference type="Google" id="ProtNLM"/>
    </source>
</evidence>
<keyword evidence="1" id="KW-0812">Transmembrane</keyword>
<dbReference type="Gene3D" id="3.40.309.10">
    <property type="entry name" value="Aldehyde Dehydrogenase, Chain A, domain 2"/>
    <property type="match status" value="1"/>
</dbReference>
<accession>A0ABR1TM56</accession>
<sequence length="496" mass="54153">MSSSSSDTTLAIERLQDAVTDGRAENIRYRQNQLQSLHASLREEAGSICAALAKDAQSSSAEVEAEYYLVMDAVRHFYDSLNFNEEHEKEYAVTHGKDNATRRLGAGLVVIRPTSHTRFYSIVTPLAAAISAGNCVIVELQDTLLQIDSVLRKLLPAALDINTFCLTKTITDSSILETAVLVDQTSASSSSTNRSLTNQLISSTSTRTVAIVDRTADIQAAAKAITNARFSFGGTSPYAPDLVLVNEFVKQDFFEACSKYATLAFAKESSAAKKVSGNQSEETRKAVKEAEDRKQVSSFGSNDFKLIDILDRSTPLMDMKISGRYLPIATCSGLVDAIFTQQFENPLLAGYFFADPGSAKYLAHHLPCHVSCLNQIPVQLLVGPAAPIAHDADYLYRYSKEMFSVVRPQYVEPLPEAFAKAAGLLAGDSKNNKTAPSAVQPLKPTGQPKNEQLGFFEAGFLTMASITLFGFLPIVGYTTWITSRKAIELALRWKHQ</sequence>